<reference evidence="4" key="1">
    <citation type="submission" date="2021-02" db="EMBL/GenBank/DDBJ databases">
        <authorList>
            <person name="Dougan E. K."/>
            <person name="Rhodes N."/>
            <person name="Thang M."/>
            <person name="Chan C."/>
        </authorList>
    </citation>
    <scope>NUCLEOTIDE SEQUENCE</scope>
</reference>
<dbReference type="Proteomes" id="UP000626109">
    <property type="component" value="Unassembled WGS sequence"/>
</dbReference>
<feature type="transmembrane region" description="Helical" evidence="2">
    <location>
        <begin position="133"/>
        <end position="156"/>
    </location>
</feature>
<feature type="region of interest" description="Disordered" evidence="1">
    <location>
        <begin position="208"/>
        <end position="234"/>
    </location>
</feature>
<evidence type="ECO:0000256" key="3">
    <source>
        <dbReference type="SAM" id="SignalP"/>
    </source>
</evidence>
<dbReference type="EMBL" id="CAJNNW010029271">
    <property type="protein sequence ID" value="CAE8699667.1"/>
    <property type="molecule type" value="Genomic_DNA"/>
</dbReference>
<evidence type="ECO:0000256" key="2">
    <source>
        <dbReference type="SAM" id="Phobius"/>
    </source>
</evidence>
<keyword evidence="2" id="KW-0472">Membrane</keyword>
<protein>
    <submittedName>
        <fullName evidence="4">Uncharacterized protein</fullName>
    </submittedName>
</protein>
<feature type="signal peptide" evidence="3">
    <location>
        <begin position="1"/>
        <end position="24"/>
    </location>
</feature>
<keyword evidence="2" id="KW-0812">Transmembrane</keyword>
<evidence type="ECO:0000313" key="4">
    <source>
        <dbReference type="EMBL" id="CAE8699667.1"/>
    </source>
</evidence>
<feature type="chain" id="PRO_5032269297" evidence="3">
    <location>
        <begin position="25"/>
        <end position="483"/>
    </location>
</feature>
<accession>A0A813KG22</accession>
<feature type="region of interest" description="Disordered" evidence="1">
    <location>
        <begin position="53"/>
        <end position="86"/>
    </location>
</feature>
<proteinExistence type="predicted"/>
<keyword evidence="2" id="KW-1133">Transmembrane helix</keyword>
<evidence type="ECO:0000256" key="1">
    <source>
        <dbReference type="SAM" id="MobiDB-lite"/>
    </source>
</evidence>
<keyword evidence="3" id="KW-0732">Signal</keyword>
<comment type="caution">
    <text evidence="4">The sequence shown here is derived from an EMBL/GenBank/DDBJ whole genome shotgun (WGS) entry which is preliminary data.</text>
</comment>
<organism evidence="4 5">
    <name type="scientific">Polarella glacialis</name>
    <name type="common">Dinoflagellate</name>
    <dbReference type="NCBI Taxonomy" id="89957"/>
    <lineage>
        <taxon>Eukaryota</taxon>
        <taxon>Sar</taxon>
        <taxon>Alveolata</taxon>
        <taxon>Dinophyceae</taxon>
        <taxon>Suessiales</taxon>
        <taxon>Suessiaceae</taxon>
        <taxon>Polarella</taxon>
    </lineage>
</organism>
<sequence length="483" mass="53244">MLTGIHIHNPPCLLPSCFLQGCCCVCCCYCCCCCRCWLLFLQGAMAERSDLEVGTSDHPASPSRQAPSGHLDDEDSERSSGFFENSEISNNSRVPLIGGQAPEEFEVPQVGLADNALLTGTAREARLPLSWRYVWLWPIVMVAIACCASVCVIFLLPSVKRGFDALAGRAFAEAGSWRSVPAGILPTPQSLPLLPLHLWATTTLTTTSTSTTSTSATSTSTTSTSTTSTSTTSMTTTSTTWTLTATTSTVTTLPMNSLFCFSLMQSWSPAEVALVRLQSELKASIFACEETAVYSDRVISIGDFDDFQTTLLPNTNLRCNFGGPGGTALNTWIFKNLWRFVMDEGRWKRHDWTVKTDPDAVFFPWRLRNIARDPFVKEAGLENRGILLNNCKFGLHGPIEALSKKAVEAFSGHMKYCGTPPQEDVYLRECLGAAGVRELDAFSMLAEAHCDHPDFWGCWGNFVAFHPFKDTYNYRRCYYAGNR</sequence>
<gene>
    <name evidence="4" type="ORF">PGLA2088_LOCUS31266</name>
</gene>
<dbReference type="AlphaFoldDB" id="A0A813KG22"/>
<name>A0A813KG22_POLGL</name>
<evidence type="ECO:0000313" key="5">
    <source>
        <dbReference type="Proteomes" id="UP000626109"/>
    </source>
</evidence>